<dbReference type="InterPro" id="IPR012074">
    <property type="entry name" value="GAF_ANTAR"/>
</dbReference>
<dbReference type="GO" id="GO:0016301">
    <property type="term" value="F:kinase activity"/>
    <property type="evidence" value="ECO:0007669"/>
    <property type="project" value="UniProtKB-KW"/>
</dbReference>
<gene>
    <name evidence="6" type="ORF">HNR19_003174</name>
</gene>
<dbReference type="InterPro" id="IPR005561">
    <property type="entry name" value="ANTAR"/>
</dbReference>
<dbReference type="PIRSF" id="PIRSF036625">
    <property type="entry name" value="GAF_ANTAR"/>
    <property type="match status" value="1"/>
</dbReference>
<dbReference type="AlphaFoldDB" id="A0A853C628"/>
<evidence type="ECO:0000313" key="6">
    <source>
        <dbReference type="EMBL" id="NYJ02476.1"/>
    </source>
</evidence>
<dbReference type="InterPro" id="IPR036388">
    <property type="entry name" value="WH-like_DNA-bd_sf"/>
</dbReference>
<evidence type="ECO:0000256" key="2">
    <source>
        <dbReference type="ARBA" id="ARBA00022777"/>
    </source>
</evidence>
<organism evidence="6 7">
    <name type="scientific">Nocardioides thalensis</name>
    <dbReference type="NCBI Taxonomy" id="1914755"/>
    <lineage>
        <taxon>Bacteria</taxon>
        <taxon>Bacillati</taxon>
        <taxon>Actinomycetota</taxon>
        <taxon>Actinomycetes</taxon>
        <taxon>Propionibacteriales</taxon>
        <taxon>Nocardioidaceae</taxon>
        <taxon>Nocardioides</taxon>
    </lineage>
</organism>
<evidence type="ECO:0000259" key="5">
    <source>
        <dbReference type="PROSITE" id="PS50921"/>
    </source>
</evidence>
<protein>
    <submittedName>
        <fullName evidence="6">GAF domain-containing protein</fullName>
    </submittedName>
</protein>
<keyword evidence="7" id="KW-1185">Reference proteome</keyword>
<dbReference type="SMART" id="SM01012">
    <property type="entry name" value="ANTAR"/>
    <property type="match status" value="1"/>
</dbReference>
<dbReference type="EMBL" id="JACCFP010000001">
    <property type="protein sequence ID" value="NYJ02476.1"/>
    <property type="molecule type" value="Genomic_DNA"/>
</dbReference>
<dbReference type="SUPFAM" id="SSF55781">
    <property type="entry name" value="GAF domain-like"/>
    <property type="match status" value="1"/>
</dbReference>
<dbReference type="InterPro" id="IPR003018">
    <property type="entry name" value="GAF"/>
</dbReference>
<evidence type="ECO:0000256" key="1">
    <source>
        <dbReference type="ARBA" id="ARBA00022679"/>
    </source>
</evidence>
<evidence type="ECO:0000256" key="3">
    <source>
        <dbReference type="ARBA" id="ARBA00023015"/>
    </source>
</evidence>
<dbReference type="RefSeq" id="WP_179668840.1">
    <property type="nucleotide sequence ID" value="NZ_JACCFP010000001.1"/>
</dbReference>
<name>A0A853C628_9ACTN</name>
<reference evidence="6 7" key="1">
    <citation type="submission" date="2020-07" db="EMBL/GenBank/DDBJ databases">
        <title>Sequencing the genomes of 1000 actinobacteria strains.</title>
        <authorList>
            <person name="Klenk H.-P."/>
        </authorList>
    </citation>
    <scope>NUCLEOTIDE SEQUENCE [LARGE SCALE GENOMIC DNA]</scope>
    <source>
        <strain evidence="6 7">DSM 103833</strain>
    </source>
</reference>
<evidence type="ECO:0000256" key="4">
    <source>
        <dbReference type="ARBA" id="ARBA00023163"/>
    </source>
</evidence>
<dbReference type="PROSITE" id="PS50921">
    <property type="entry name" value="ANTAR"/>
    <property type="match status" value="1"/>
</dbReference>
<keyword evidence="3" id="KW-0805">Transcription regulation</keyword>
<dbReference type="Gene3D" id="1.10.10.10">
    <property type="entry name" value="Winged helix-like DNA-binding domain superfamily/Winged helix DNA-binding domain"/>
    <property type="match status" value="1"/>
</dbReference>
<evidence type="ECO:0000313" key="7">
    <source>
        <dbReference type="Proteomes" id="UP000530424"/>
    </source>
</evidence>
<keyword evidence="2" id="KW-0418">Kinase</keyword>
<accession>A0A853C628</accession>
<keyword evidence="1" id="KW-0808">Transferase</keyword>
<dbReference type="Gene3D" id="3.30.450.40">
    <property type="match status" value="1"/>
</dbReference>
<dbReference type="Pfam" id="PF13185">
    <property type="entry name" value="GAF_2"/>
    <property type="match status" value="1"/>
</dbReference>
<dbReference type="GO" id="GO:0003723">
    <property type="term" value="F:RNA binding"/>
    <property type="evidence" value="ECO:0007669"/>
    <property type="project" value="InterPro"/>
</dbReference>
<comment type="caution">
    <text evidence="6">The sequence shown here is derived from an EMBL/GenBank/DDBJ whole genome shotgun (WGS) entry which is preliminary data.</text>
</comment>
<dbReference type="SUPFAM" id="SSF52172">
    <property type="entry name" value="CheY-like"/>
    <property type="match status" value="1"/>
</dbReference>
<dbReference type="InterPro" id="IPR029016">
    <property type="entry name" value="GAF-like_dom_sf"/>
</dbReference>
<keyword evidence="4" id="KW-0804">Transcription</keyword>
<proteinExistence type="predicted"/>
<dbReference type="Pfam" id="PF03861">
    <property type="entry name" value="ANTAR"/>
    <property type="match status" value="1"/>
</dbReference>
<feature type="domain" description="ANTAR" evidence="5">
    <location>
        <begin position="149"/>
        <end position="210"/>
    </location>
</feature>
<dbReference type="InterPro" id="IPR011006">
    <property type="entry name" value="CheY-like_superfamily"/>
</dbReference>
<sequence length="220" mass="23461">MAQDPSAGPLPEDLDAALSGITAAAVEVMPAVSYASITVKHEDGRLETVAPTAQLILELDRAQYELQEGPCYEAATSSVHVTSPKLAADERFPAYAEVAVAAGIRAQAGIRLFETGEATGALNLYSEEVGAFEDLGVLGDLFAHQSAMALDYAREVENLQAAVEARSVIGRAVGILMERFGLSDARAFGFLVRQSQQQNVKVRALAEDFLARSEKVYDGE</sequence>
<dbReference type="Proteomes" id="UP000530424">
    <property type="component" value="Unassembled WGS sequence"/>
</dbReference>